<dbReference type="Gene3D" id="2.60.40.1930">
    <property type="match status" value="1"/>
</dbReference>
<evidence type="ECO:0000259" key="1">
    <source>
        <dbReference type="Pfam" id="PF01835"/>
    </source>
</evidence>
<feature type="domain" description="Macroglobulin" evidence="1">
    <location>
        <begin position="38"/>
        <end position="119"/>
    </location>
</feature>
<dbReference type="InterPro" id="IPR002890">
    <property type="entry name" value="MG2"/>
</dbReference>
<dbReference type="SUPFAM" id="SSF56935">
    <property type="entry name" value="Porins"/>
    <property type="match status" value="1"/>
</dbReference>
<proteinExistence type="predicted"/>
<dbReference type="RefSeq" id="WP_264279530.1">
    <property type="nucleotide sequence ID" value="NZ_CP107006.1"/>
</dbReference>
<dbReference type="Proteomes" id="UP001162741">
    <property type="component" value="Chromosome"/>
</dbReference>
<keyword evidence="3" id="KW-1185">Reference proteome</keyword>
<gene>
    <name evidence="2" type="ORF">MKQ68_13165</name>
</gene>
<name>A0ABY6IYF4_9BACT</name>
<dbReference type="EMBL" id="CP107006">
    <property type="protein sequence ID" value="UYQ91044.1"/>
    <property type="molecule type" value="Genomic_DNA"/>
</dbReference>
<organism evidence="2 3">
    <name type="scientific">Chitinophaga horti</name>
    <dbReference type="NCBI Taxonomy" id="2920382"/>
    <lineage>
        <taxon>Bacteria</taxon>
        <taxon>Pseudomonadati</taxon>
        <taxon>Bacteroidota</taxon>
        <taxon>Chitinophagia</taxon>
        <taxon>Chitinophagales</taxon>
        <taxon>Chitinophagaceae</taxon>
        <taxon>Chitinophaga</taxon>
    </lineage>
</organism>
<evidence type="ECO:0000313" key="3">
    <source>
        <dbReference type="Proteomes" id="UP001162741"/>
    </source>
</evidence>
<dbReference type="Pfam" id="PF01835">
    <property type="entry name" value="MG2"/>
    <property type="match status" value="1"/>
</dbReference>
<accession>A0ABY6IYF4</accession>
<reference evidence="2" key="1">
    <citation type="submission" date="2022-10" db="EMBL/GenBank/DDBJ databases">
        <title>Chitinophaga sp. nov., isolated from soil.</title>
        <authorList>
            <person name="Jeon C.O."/>
        </authorList>
    </citation>
    <scope>NUCLEOTIDE SEQUENCE</scope>
    <source>
        <strain evidence="2">R8</strain>
    </source>
</reference>
<evidence type="ECO:0000313" key="2">
    <source>
        <dbReference type="EMBL" id="UYQ91044.1"/>
    </source>
</evidence>
<sequence length="810" mass="90532">MTGVLLTCAAFSYIPADEWTNRITDALEKFYHDYPQEKVYLHFDKDYYAAGETIWFKSYVTLQELPAYGARNLYVELIDKDGIVIQKRIVELNEGGGAGEIELPETFKSGTYQARAYTSYMMNYDSSFFFHKNIRVYDPKKDAAAAARPTGGNTLGGDAAGAKSAYSVQFFPEGGDMIAGVASQVAFKAINQGGYPTKVSGTVSDSKGEKIAELSTFHDGMGLFEFTPKAGETYTAKTKDSAGTEKTFSLPAAKPSGVGMRVYNKGSRIFYLTALSNQEDTAYAQMLLVAQMQNQLIYKAVLNVAEGKISGLIPTKNLPNGIMQITLFKRDGTPLAERLAFVRNNLEEIPMIISANSVSKGPRTKTELVLDLPDANRGQLSVSVTDADQVEHDEYDNNIVSHSLLTSDLKGYVHRPGWYFRDTTENTLKALDMVMMTNGWRRFSWEKIIANQYPTFRYPYEQGLTVLGVAKKGNRPLVNGNVSFMVKTPVDSGQMIAMAPTNEKGEFALANIQFKDTGLVYYKANDPEKKGAWIDVSITRHFFELANPVKMPYPFMIPPPLSTNVLKSYLTTVNEGNVVNRRVNDKTIYLKEFNVTSRKPTQAETIDKRYASGMFSGDGQVFDFTTENPVAMNVFQYLQARVAGLQITGNMNEPQLSWRGDKPQLFLDQMPVDVQMIANLPITDIAMVKVFRPPFMGGFGGGAGGAIAIYTRRGGDTPRDNTVKGFELYKKWGYNVVRTFYSPDYAVKKPIHELPDKRLTLYWNPQLNIDTIQNVARFDFYSNDFSKRFRVVVEGMDVNGNVGRVEKIFE</sequence>
<protein>
    <submittedName>
        <fullName evidence="2">MG2 domain-containing protein</fullName>
    </submittedName>
</protein>